<protein>
    <submittedName>
        <fullName evidence="1">Uncharacterized protein</fullName>
    </submittedName>
</protein>
<dbReference type="EMBL" id="JBHSXN010000004">
    <property type="protein sequence ID" value="MFC6954896.1"/>
    <property type="molecule type" value="Genomic_DNA"/>
</dbReference>
<dbReference type="RefSeq" id="WP_336351838.1">
    <property type="nucleotide sequence ID" value="NZ_JAZAQL010000004.1"/>
</dbReference>
<comment type="caution">
    <text evidence="1">The sequence shown here is derived from an EMBL/GenBank/DDBJ whole genome shotgun (WGS) entry which is preliminary data.</text>
</comment>
<evidence type="ECO:0000313" key="1">
    <source>
        <dbReference type="EMBL" id="MFC6954896.1"/>
    </source>
</evidence>
<name>A0ABD5VLK1_9EURY</name>
<dbReference type="Proteomes" id="UP001596395">
    <property type="component" value="Unassembled WGS sequence"/>
</dbReference>
<sequence length="114" mass="12458">MSTHADPSIRYEWSLDALNAHHGARCSGGASKDILSLLFAIWLKDQGDVSDWEQAPVFGKIVHTHSTLVLPTIAVWLGIDQKTIYDAPAVGTPPYEFLGPDGDLLKLDRTLSTD</sequence>
<evidence type="ECO:0000313" key="2">
    <source>
        <dbReference type="Proteomes" id="UP001596395"/>
    </source>
</evidence>
<organism evidence="1 2">
    <name type="scientific">Halorubellus litoreus</name>
    <dbReference type="NCBI Taxonomy" id="755308"/>
    <lineage>
        <taxon>Archaea</taxon>
        <taxon>Methanobacteriati</taxon>
        <taxon>Methanobacteriota</taxon>
        <taxon>Stenosarchaea group</taxon>
        <taxon>Halobacteria</taxon>
        <taxon>Halobacteriales</taxon>
        <taxon>Halorubellaceae</taxon>
        <taxon>Halorubellus</taxon>
    </lineage>
</organism>
<accession>A0ABD5VLK1</accession>
<keyword evidence="2" id="KW-1185">Reference proteome</keyword>
<dbReference type="AlphaFoldDB" id="A0ABD5VLK1"/>
<gene>
    <name evidence="1" type="ORF">ACFQGB_18670</name>
</gene>
<reference evidence="1 2" key="1">
    <citation type="journal article" date="2019" name="Int. J. Syst. Evol. Microbiol.">
        <title>The Global Catalogue of Microorganisms (GCM) 10K type strain sequencing project: providing services to taxonomists for standard genome sequencing and annotation.</title>
        <authorList>
            <consortium name="The Broad Institute Genomics Platform"/>
            <consortium name="The Broad Institute Genome Sequencing Center for Infectious Disease"/>
            <person name="Wu L."/>
            <person name="Ma J."/>
        </authorList>
    </citation>
    <scope>NUCLEOTIDE SEQUENCE [LARGE SCALE GENOMIC DNA]</scope>
    <source>
        <strain evidence="1 2">GX26</strain>
    </source>
</reference>
<proteinExistence type="predicted"/>